<sequence>MATKNEHEETTGLLSDLEDSEQQDLSTNLPHLDTKHEFLEEKITDANLDIDDEEVPATSEELTRQAVVSAEQAIQDLQDEQGAENEWNDNDKPEDSIGDIAGSLDDVSDADPDLNDNEPIVPENEEEGFASDEPQSDFEEDSQDLQHVSGEQYDDERDAESSGDDIELLGSRQVSVVEIDSEDEIENLEESETFGTESRVDDSTAVTDTTNGIQSFSLPTIVTTGKKEYLLVPHPSFDKSSSNLPSLFAGEELSSTILLGEFMSKLSETEAYWELNPELNDDFLKLTFNDIFTVSSSDHRADHLSLTEVVSNVQHFKNRHNDEDSPVVIRLSYDESPVAVYERLLQTLDGQSDSPLVEPESDQIAKKRRYSS</sequence>
<feature type="compositionally biased region" description="Acidic residues" evidence="1">
    <location>
        <begin position="77"/>
        <end position="88"/>
    </location>
</feature>
<dbReference type="VEuPathDB" id="FungiDB:CXQ85_003198"/>
<evidence type="ECO:0000313" key="3">
    <source>
        <dbReference type="Proteomes" id="UP000244309"/>
    </source>
</evidence>
<feature type="compositionally biased region" description="Acidic residues" evidence="1">
    <location>
        <begin position="106"/>
        <end position="116"/>
    </location>
</feature>
<feature type="region of interest" description="Disordered" evidence="1">
    <location>
        <begin position="49"/>
        <end position="169"/>
    </location>
</feature>
<proteinExistence type="predicted"/>
<gene>
    <name evidence="2" type="ORF">CXQ85_003198</name>
</gene>
<name>A0A2V1AN96_9ASCO</name>
<comment type="caution">
    <text evidence="2">The sequence shown here is derived from an EMBL/GenBank/DDBJ whole genome shotgun (WGS) entry which is preliminary data.</text>
</comment>
<reference evidence="2 3" key="1">
    <citation type="submission" date="2017-12" db="EMBL/GenBank/DDBJ databases">
        <title>Genome Sequence of a Multidrug-Resistant Candida haemulonii Isolate from a Patient with Chronic Leg Ulcers in Israel.</title>
        <authorList>
            <person name="Chow N.A."/>
            <person name="Gade L."/>
            <person name="Batra D."/>
            <person name="Rowe L.A."/>
            <person name="Ben-Ami R."/>
            <person name="Loparev V.N."/>
            <person name="Litvintseva A.P."/>
        </authorList>
    </citation>
    <scope>NUCLEOTIDE SEQUENCE [LARGE SCALE GENOMIC DNA]</scope>
    <source>
        <strain evidence="2 3">B11899</strain>
    </source>
</reference>
<dbReference type="AlphaFoldDB" id="A0A2V1AN96"/>
<accession>A0A2V1AN96</accession>
<dbReference type="RefSeq" id="XP_025340299.1">
    <property type="nucleotide sequence ID" value="XM_025486851.1"/>
</dbReference>
<dbReference type="EMBL" id="PKFO01000002">
    <property type="protein sequence ID" value="PVH19359.1"/>
    <property type="molecule type" value="Genomic_DNA"/>
</dbReference>
<protein>
    <submittedName>
        <fullName evidence="2">Uncharacterized protein</fullName>
    </submittedName>
</protein>
<dbReference type="Proteomes" id="UP000244309">
    <property type="component" value="Unassembled WGS sequence"/>
</dbReference>
<evidence type="ECO:0000313" key="2">
    <source>
        <dbReference type="EMBL" id="PVH19359.1"/>
    </source>
</evidence>
<keyword evidence="3" id="KW-1185">Reference proteome</keyword>
<evidence type="ECO:0000256" key="1">
    <source>
        <dbReference type="SAM" id="MobiDB-lite"/>
    </source>
</evidence>
<feature type="compositionally biased region" description="Acidic residues" evidence="1">
    <location>
        <begin position="152"/>
        <end position="167"/>
    </location>
</feature>
<feature type="compositionally biased region" description="Basic and acidic residues" evidence="1">
    <location>
        <begin position="1"/>
        <end position="10"/>
    </location>
</feature>
<feature type="region of interest" description="Disordered" evidence="1">
    <location>
        <begin position="351"/>
        <end position="372"/>
    </location>
</feature>
<organism evidence="2 3">
    <name type="scientific">Candidozyma haemuli</name>
    <dbReference type="NCBI Taxonomy" id="45357"/>
    <lineage>
        <taxon>Eukaryota</taxon>
        <taxon>Fungi</taxon>
        <taxon>Dikarya</taxon>
        <taxon>Ascomycota</taxon>
        <taxon>Saccharomycotina</taxon>
        <taxon>Pichiomycetes</taxon>
        <taxon>Metschnikowiaceae</taxon>
        <taxon>Candidozyma</taxon>
    </lineage>
</organism>
<dbReference type="OrthoDB" id="10673903at2759"/>
<dbReference type="GeneID" id="37008529"/>
<feature type="region of interest" description="Disordered" evidence="1">
    <location>
        <begin position="1"/>
        <end position="33"/>
    </location>
</feature>
<feature type="compositionally biased region" description="Acidic residues" evidence="1">
    <location>
        <begin position="123"/>
        <end position="143"/>
    </location>
</feature>